<dbReference type="SUPFAM" id="SSF53756">
    <property type="entry name" value="UDP-Glycosyltransferase/glycogen phosphorylase"/>
    <property type="match status" value="1"/>
</dbReference>
<evidence type="ECO:0000256" key="3">
    <source>
        <dbReference type="ARBA" id="ARBA00022676"/>
    </source>
</evidence>
<keyword evidence="8" id="KW-1185">Reference proteome</keyword>
<organism evidence="7 8">
    <name type="scientific">Clostridium tetanomorphum</name>
    <dbReference type="NCBI Taxonomy" id="1553"/>
    <lineage>
        <taxon>Bacteria</taxon>
        <taxon>Bacillati</taxon>
        <taxon>Bacillota</taxon>
        <taxon>Clostridia</taxon>
        <taxon>Eubacteriales</taxon>
        <taxon>Clostridiaceae</taxon>
        <taxon>Clostridium</taxon>
    </lineage>
</organism>
<evidence type="ECO:0000313" key="7">
    <source>
        <dbReference type="EMBL" id="MBC2399407.1"/>
    </source>
</evidence>
<dbReference type="Proteomes" id="UP000563151">
    <property type="component" value="Unassembled WGS sequence"/>
</dbReference>
<dbReference type="AlphaFoldDB" id="A0A923EA35"/>
<dbReference type="InterPro" id="IPR009695">
    <property type="entry name" value="Diacylglyc_glucosyltr_N"/>
</dbReference>
<evidence type="ECO:0000313" key="8">
    <source>
        <dbReference type="Proteomes" id="UP000563151"/>
    </source>
</evidence>
<accession>A0A923EA35</accession>
<dbReference type="Pfam" id="PF04101">
    <property type="entry name" value="Glyco_tran_28_C"/>
    <property type="match status" value="1"/>
</dbReference>
<dbReference type="InterPro" id="IPR050519">
    <property type="entry name" value="Glycosyltransf_28_UgtP"/>
</dbReference>
<gene>
    <name evidence="7" type="ORF">HGG79_16760</name>
</gene>
<comment type="similarity">
    <text evidence="2">Belongs to the glycosyltransferase 28 family.</text>
</comment>
<dbReference type="Gene3D" id="3.40.50.2000">
    <property type="entry name" value="Glycogen Phosphorylase B"/>
    <property type="match status" value="1"/>
</dbReference>
<name>A0A923EA35_CLOTT</name>
<dbReference type="RefSeq" id="WP_035145112.1">
    <property type="nucleotide sequence ID" value="NZ_JAAZWO010000027.1"/>
</dbReference>
<comment type="subcellular location">
    <subcellularLocation>
        <location evidence="1">Membrane</location>
    </subcellularLocation>
</comment>
<feature type="domain" description="Glycosyl transferase family 28 C-terminal" evidence="5">
    <location>
        <begin position="204"/>
        <end position="353"/>
    </location>
</feature>
<sequence length="391" mass="44303">MRTLIFSVSAGGGHSRAAEAIKDYIYLHDPKSNVKIIDTLKYINPIIDKVIIGSYLKTIKVTPSLFGKLYDYSETDYGLATISSKFNEIMTYRLLPLINDFNPDVLIATHPFPTEMLSILKIKHKTELPTMSILTDYAPHSFWLHPRIDAYVVSNSDMIPEMVSKGIPKSTIYDIGIPINPEFFRQYDKKKTLEEIQFSPDKTTILIMGGSLGMGKIDYVYEELLHVNKDIQIIVITGNNKKLYYDLMKYQNISTENKKTYIIGFTDKVNKYMQASNLLLTKPGGLTITEALICKIPIGIFSPIPGQEEKNADFLLKHNLAVDLGKGKSTKKVIEELLSTPDNLLKMKENCTKFSKPNVGKDMYNLILKLIKKSEFVNTMENEASISKDIF</sequence>
<dbReference type="InterPro" id="IPR007235">
    <property type="entry name" value="Glyco_trans_28_C"/>
</dbReference>
<dbReference type="GO" id="GO:0016758">
    <property type="term" value="F:hexosyltransferase activity"/>
    <property type="evidence" value="ECO:0007669"/>
    <property type="project" value="InterPro"/>
</dbReference>
<evidence type="ECO:0000259" key="5">
    <source>
        <dbReference type="Pfam" id="PF04101"/>
    </source>
</evidence>
<evidence type="ECO:0000259" key="6">
    <source>
        <dbReference type="Pfam" id="PF06925"/>
    </source>
</evidence>
<evidence type="ECO:0000256" key="1">
    <source>
        <dbReference type="ARBA" id="ARBA00004370"/>
    </source>
</evidence>
<comment type="caution">
    <text evidence="7">The sequence shown here is derived from an EMBL/GenBank/DDBJ whole genome shotgun (WGS) entry which is preliminary data.</text>
</comment>
<evidence type="ECO:0000256" key="4">
    <source>
        <dbReference type="ARBA" id="ARBA00022679"/>
    </source>
</evidence>
<protein>
    <submittedName>
        <fullName evidence="7">UDP-N-acetylglucosamine--LPS N-acetylglucosamine transferase</fullName>
    </submittedName>
</protein>
<dbReference type="Pfam" id="PF06925">
    <property type="entry name" value="MGDG_synth"/>
    <property type="match status" value="1"/>
</dbReference>
<keyword evidence="4 7" id="KW-0808">Transferase</keyword>
<evidence type="ECO:0000256" key="2">
    <source>
        <dbReference type="ARBA" id="ARBA00006962"/>
    </source>
</evidence>
<dbReference type="GO" id="GO:0009247">
    <property type="term" value="P:glycolipid biosynthetic process"/>
    <property type="evidence" value="ECO:0007669"/>
    <property type="project" value="InterPro"/>
</dbReference>
<proteinExistence type="inferred from homology"/>
<dbReference type="EMBL" id="JAAZWO010000027">
    <property type="protein sequence ID" value="MBC2399407.1"/>
    <property type="molecule type" value="Genomic_DNA"/>
</dbReference>
<feature type="domain" description="Diacylglycerol glucosyltransferase N-terminal" evidence="6">
    <location>
        <begin position="14"/>
        <end position="179"/>
    </location>
</feature>
<dbReference type="PANTHER" id="PTHR43025">
    <property type="entry name" value="MONOGALACTOSYLDIACYLGLYCEROL SYNTHASE"/>
    <property type="match status" value="1"/>
</dbReference>
<keyword evidence="3" id="KW-0328">Glycosyltransferase</keyword>
<dbReference type="PANTHER" id="PTHR43025:SF3">
    <property type="entry name" value="MONOGALACTOSYLDIACYLGLYCEROL SYNTHASE 1, CHLOROPLASTIC"/>
    <property type="match status" value="1"/>
</dbReference>
<dbReference type="GO" id="GO:0016020">
    <property type="term" value="C:membrane"/>
    <property type="evidence" value="ECO:0007669"/>
    <property type="project" value="UniProtKB-SubCell"/>
</dbReference>
<reference evidence="7 8" key="1">
    <citation type="submission" date="2020-04" db="EMBL/GenBank/DDBJ databases">
        <title>Genomic insights into acetone-butanol-ethanol (ABE) fermentation by sequencing solventogenic clostridia strains.</title>
        <authorList>
            <person name="Brown S."/>
        </authorList>
    </citation>
    <scope>NUCLEOTIDE SEQUENCE [LARGE SCALE GENOMIC DNA]</scope>
    <source>
        <strain evidence="7 8">DJ011</strain>
    </source>
</reference>